<dbReference type="PROSITE" id="PS50887">
    <property type="entry name" value="GGDEF"/>
    <property type="match status" value="1"/>
</dbReference>
<accession>A0A8J3D334</accession>
<keyword evidence="2" id="KW-0472">Membrane</keyword>
<keyword evidence="1" id="KW-0175">Coiled coil</keyword>
<protein>
    <recommendedName>
        <fullName evidence="3">GGDEF domain-containing protein</fullName>
    </recommendedName>
</protein>
<dbReference type="EMBL" id="BMXF01000001">
    <property type="protein sequence ID" value="GHB64807.1"/>
    <property type="molecule type" value="Genomic_DNA"/>
</dbReference>
<dbReference type="Gene3D" id="3.30.70.270">
    <property type="match status" value="1"/>
</dbReference>
<evidence type="ECO:0000256" key="2">
    <source>
        <dbReference type="SAM" id="Phobius"/>
    </source>
</evidence>
<evidence type="ECO:0000313" key="5">
    <source>
        <dbReference type="Proteomes" id="UP000598271"/>
    </source>
</evidence>
<sequence>MGKIKPIRLELKYGLVIGLALLLITVFTLISKWEDVSSFFIPSGELLNWRFVFLLIVLFVVITWFIMNSLWISEIDANKKLQEENKKTNEDLQLKIENIKELLKLSEIEYLSDPITGVPNVRRLEKDFGDFFLNDKKPLLQFVFIDLKNFGEINKTFLSQKTNRLIRNVAQDIYLGMRRNESMFKFPASTAEKKSEGNFYRIFPGGDEFVFIIGGDQSEALGFINRLRDKFEELSKSTKLILGEIRNLSFYCSIVQVDAKDKNFEDIFERAEICYRTVWFAAKSDFAITWYPTNFEAKLSEDPRKKDLYKRSKENFEYIPIIEDL</sequence>
<comment type="caution">
    <text evidence="4">The sequence shown here is derived from an EMBL/GenBank/DDBJ whole genome shotgun (WGS) entry which is preliminary data.</text>
</comment>
<evidence type="ECO:0000256" key="1">
    <source>
        <dbReference type="SAM" id="Coils"/>
    </source>
</evidence>
<feature type="domain" description="GGDEF" evidence="3">
    <location>
        <begin position="138"/>
        <end position="291"/>
    </location>
</feature>
<dbReference type="SUPFAM" id="SSF55073">
    <property type="entry name" value="Nucleotide cyclase"/>
    <property type="match status" value="1"/>
</dbReference>
<keyword evidence="2" id="KW-1133">Transmembrane helix</keyword>
<gene>
    <name evidence="4" type="ORF">GCM10007390_18520</name>
</gene>
<keyword evidence="2" id="KW-0812">Transmembrane</keyword>
<keyword evidence="5" id="KW-1185">Reference proteome</keyword>
<dbReference type="RefSeq" id="WP_189564019.1">
    <property type="nucleotide sequence ID" value="NZ_BMXF01000001.1"/>
</dbReference>
<dbReference type="Proteomes" id="UP000598271">
    <property type="component" value="Unassembled WGS sequence"/>
</dbReference>
<dbReference type="Pfam" id="PF00990">
    <property type="entry name" value="GGDEF"/>
    <property type="match status" value="1"/>
</dbReference>
<feature type="transmembrane region" description="Helical" evidence="2">
    <location>
        <begin position="12"/>
        <end position="31"/>
    </location>
</feature>
<dbReference type="AlphaFoldDB" id="A0A8J3D334"/>
<dbReference type="InterPro" id="IPR000160">
    <property type="entry name" value="GGDEF_dom"/>
</dbReference>
<evidence type="ECO:0000259" key="3">
    <source>
        <dbReference type="PROSITE" id="PS50887"/>
    </source>
</evidence>
<name>A0A8J3D334_9BACT</name>
<evidence type="ECO:0000313" key="4">
    <source>
        <dbReference type="EMBL" id="GHB64807.1"/>
    </source>
</evidence>
<dbReference type="InterPro" id="IPR029787">
    <property type="entry name" value="Nucleotide_cyclase"/>
</dbReference>
<proteinExistence type="predicted"/>
<dbReference type="InterPro" id="IPR043128">
    <property type="entry name" value="Rev_trsase/Diguanyl_cyclase"/>
</dbReference>
<feature type="transmembrane region" description="Helical" evidence="2">
    <location>
        <begin position="51"/>
        <end position="72"/>
    </location>
</feature>
<feature type="coiled-coil region" evidence="1">
    <location>
        <begin position="78"/>
        <end position="109"/>
    </location>
</feature>
<organism evidence="4 5">
    <name type="scientific">Persicitalea jodogahamensis</name>
    <dbReference type="NCBI Taxonomy" id="402147"/>
    <lineage>
        <taxon>Bacteria</taxon>
        <taxon>Pseudomonadati</taxon>
        <taxon>Bacteroidota</taxon>
        <taxon>Cytophagia</taxon>
        <taxon>Cytophagales</taxon>
        <taxon>Spirosomataceae</taxon>
        <taxon>Persicitalea</taxon>
    </lineage>
</organism>
<reference evidence="4 5" key="1">
    <citation type="journal article" date="2014" name="Int. J. Syst. Evol. Microbiol.">
        <title>Complete genome sequence of Corynebacterium casei LMG S-19264T (=DSM 44701T), isolated from a smear-ripened cheese.</title>
        <authorList>
            <consortium name="US DOE Joint Genome Institute (JGI-PGF)"/>
            <person name="Walter F."/>
            <person name="Albersmeier A."/>
            <person name="Kalinowski J."/>
            <person name="Ruckert C."/>
        </authorList>
    </citation>
    <scope>NUCLEOTIDE SEQUENCE [LARGE SCALE GENOMIC DNA]</scope>
    <source>
        <strain evidence="4 5">KCTC 12866</strain>
    </source>
</reference>